<accession>A0ABD0NEX2</accession>
<dbReference type="InterPro" id="IPR038717">
    <property type="entry name" value="Tc1-like_DDE_dom"/>
</dbReference>
<dbReference type="PANTHER" id="PTHR23022">
    <property type="entry name" value="TRANSPOSABLE ELEMENT-RELATED"/>
    <property type="match status" value="1"/>
</dbReference>
<feature type="domain" description="Tc1-like transposase DDE" evidence="1">
    <location>
        <begin position="29"/>
        <end position="169"/>
    </location>
</feature>
<evidence type="ECO:0000313" key="2">
    <source>
        <dbReference type="EMBL" id="KAL0160177.1"/>
    </source>
</evidence>
<dbReference type="PANTHER" id="PTHR23022:SF135">
    <property type="entry name" value="SI:DKEY-77F5.3"/>
    <property type="match status" value="1"/>
</dbReference>
<dbReference type="Gene3D" id="3.30.420.10">
    <property type="entry name" value="Ribonuclease H-like superfamily/Ribonuclease H"/>
    <property type="match status" value="1"/>
</dbReference>
<reference evidence="2 3" key="1">
    <citation type="submission" date="2024-05" db="EMBL/GenBank/DDBJ databases">
        <title>Genome sequencing and assembly of Indian major carp, Cirrhinus mrigala (Hamilton, 1822).</title>
        <authorList>
            <person name="Mohindra V."/>
            <person name="Chowdhury L.M."/>
            <person name="Lal K."/>
            <person name="Jena J.K."/>
        </authorList>
    </citation>
    <scope>NUCLEOTIDE SEQUENCE [LARGE SCALE GENOMIC DNA]</scope>
    <source>
        <strain evidence="2">CM1030</strain>
        <tissue evidence="2">Blood</tissue>
    </source>
</reference>
<organism evidence="2 3">
    <name type="scientific">Cirrhinus mrigala</name>
    <name type="common">Mrigala</name>
    <dbReference type="NCBI Taxonomy" id="683832"/>
    <lineage>
        <taxon>Eukaryota</taxon>
        <taxon>Metazoa</taxon>
        <taxon>Chordata</taxon>
        <taxon>Craniata</taxon>
        <taxon>Vertebrata</taxon>
        <taxon>Euteleostomi</taxon>
        <taxon>Actinopterygii</taxon>
        <taxon>Neopterygii</taxon>
        <taxon>Teleostei</taxon>
        <taxon>Ostariophysi</taxon>
        <taxon>Cypriniformes</taxon>
        <taxon>Cyprinidae</taxon>
        <taxon>Labeoninae</taxon>
        <taxon>Labeonini</taxon>
        <taxon>Cirrhinus</taxon>
    </lineage>
</organism>
<dbReference type="InterPro" id="IPR052338">
    <property type="entry name" value="Transposase_5"/>
</dbReference>
<keyword evidence="3" id="KW-1185">Reference proteome</keyword>
<comment type="caution">
    <text evidence="2">The sequence shown here is derived from an EMBL/GenBank/DDBJ whole genome shotgun (WGS) entry which is preliminary data.</text>
</comment>
<protein>
    <recommendedName>
        <fullName evidence="1">Tc1-like transposase DDE domain-containing protein</fullName>
    </recommendedName>
</protein>
<proteinExistence type="predicted"/>
<evidence type="ECO:0000313" key="3">
    <source>
        <dbReference type="Proteomes" id="UP001529510"/>
    </source>
</evidence>
<sequence length="183" mass="21202">MDLTAVLLRNQLERANARIRWRLALWRGVLFTDESQFSLYRADGRQRVWCCVGERFADVNVVDRVAHGGGGVMVWAGVCYGQLTQVHFIDGILNAQRYRDEILRSIVVPFIHDHHLMLQHDNVRPHVARICTQFLEAENIPVLAWPVYSLDMSPIEHVWDALDRRICQRDPVPANIQQLRKAI</sequence>
<name>A0ABD0NEX2_CIRMR</name>
<dbReference type="Pfam" id="PF13358">
    <property type="entry name" value="DDE_3"/>
    <property type="match status" value="1"/>
</dbReference>
<dbReference type="EMBL" id="JAMKFB020000022">
    <property type="protein sequence ID" value="KAL0160177.1"/>
    <property type="molecule type" value="Genomic_DNA"/>
</dbReference>
<gene>
    <name evidence="2" type="ORF">M9458_043902</name>
</gene>
<dbReference type="InterPro" id="IPR036397">
    <property type="entry name" value="RNaseH_sf"/>
</dbReference>
<dbReference type="Proteomes" id="UP001529510">
    <property type="component" value="Unassembled WGS sequence"/>
</dbReference>
<evidence type="ECO:0000259" key="1">
    <source>
        <dbReference type="Pfam" id="PF13358"/>
    </source>
</evidence>
<dbReference type="AlphaFoldDB" id="A0ABD0NEX2"/>